<dbReference type="Proteomes" id="UP001153636">
    <property type="component" value="Chromosome 2"/>
</dbReference>
<proteinExistence type="predicted"/>
<dbReference type="AlphaFoldDB" id="A0A9P0CTX9"/>
<evidence type="ECO:0000256" key="1">
    <source>
        <dbReference type="SAM" id="MobiDB-lite"/>
    </source>
</evidence>
<feature type="domain" description="BESS" evidence="2">
    <location>
        <begin position="405"/>
        <end position="438"/>
    </location>
</feature>
<feature type="compositionally biased region" description="Basic and acidic residues" evidence="1">
    <location>
        <begin position="178"/>
        <end position="193"/>
    </location>
</feature>
<name>A0A9P0CTX9_9CUCU</name>
<feature type="region of interest" description="Disordered" evidence="1">
    <location>
        <begin position="251"/>
        <end position="386"/>
    </location>
</feature>
<reference evidence="3" key="1">
    <citation type="submission" date="2022-01" db="EMBL/GenBank/DDBJ databases">
        <authorList>
            <person name="King R."/>
        </authorList>
    </citation>
    <scope>NUCLEOTIDE SEQUENCE</scope>
</reference>
<keyword evidence="4" id="KW-1185">Reference proteome</keyword>
<feature type="compositionally biased region" description="Basic and acidic residues" evidence="1">
    <location>
        <begin position="362"/>
        <end position="376"/>
    </location>
</feature>
<feature type="region of interest" description="Disordered" evidence="1">
    <location>
        <begin position="159"/>
        <end position="226"/>
    </location>
</feature>
<feature type="compositionally biased region" description="Acidic residues" evidence="1">
    <location>
        <begin position="296"/>
        <end position="316"/>
    </location>
</feature>
<feature type="compositionally biased region" description="Polar residues" evidence="1">
    <location>
        <begin position="345"/>
        <end position="361"/>
    </location>
</feature>
<feature type="compositionally biased region" description="Polar residues" evidence="1">
    <location>
        <begin position="164"/>
        <end position="177"/>
    </location>
</feature>
<evidence type="ECO:0000313" key="4">
    <source>
        <dbReference type="Proteomes" id="UP001153636"/>
    </source>
</evidence>
<dbReference type="GO" id="GO:0003677">
    <property type="term" value="F:DNA binding"/>
    <property type="evidence" value="ECO:0007669"/>
    <property type="project" value="InterPro"/>
</dbReference>
<evidence type="ECO:0000313" key="3">
    <source>
        <dbReference type="EMBL" id="CAH1106168.1"/>
    </source>
</evidence>
<accession>A0A9P0CTX9</accession>
<feature type="compositionally biased region" description="Basic and acidic residues" evidence="1">
    <location>
        <begin position="324"/>
        <end position="344"/>
    </location>
</feature>
<feature type="compositionally biased region" description="Low complexity" evidence="1">
    <location>
        <begin position="213"/>
        <end position="224"/>
    </location>
</feature>
<organism evidence="3 4">
    <name type="scientific">Psylliodes chrysocephalus</name>
    <dbReference type="NCBI Taxonomy" id="3402493"/>
    <lineage>
        <taxon>Eukaryota</taxon>
        <taxon>Metazoa</taxon>
        <taxon>Ecdysozoa</taxon>
        <taxon>Arthropoda</taxon>
        <taxon>Hexapoda</taxon>
        <taxon>Insecta</taxon>
        <taxon>Pterygota</taxon>
        <taxon>Neoptera</taxon>
        <taxon>Endopterygota</taxon>
        <taxon>Coleoptera</taxon>
        <taxon>Polyphaga</taxon>
        <taxon>Cucujiformia</taxon>
        <taxon>Chrysomeloidea</taxon>
        <taxon>Chrysomelidae</taxon>
        <taxon>Galerucinae</taxon>
        <taxon>Alticini</taxon>
        <taxon>Psylliodes</taxon>
    </lineage>
</organism>
<dbReference type="Pfam" id="PF02944">
    <property type="entry name" value="BESS"/>
    <property type="match status" value="1"/>
</dbReference>
<gene>
    <name evidence="3" type="ORF">PSYICH_LOCUS7753</name>
</gene>
<evidence type="ECO:0000259" key="2">
    <source>
        <dbReference type="Pfam" id="PF02944"/>
    </source>
</evidence>
<protein>
    <recommendedName>
        <fullName evidence="2">BESS domain-containing protein</fullName>
    </recommendedName>
</protein>
<dbReference type="InterPro" id="IPR004210">
    <property type="entry name" value="BESS_motif"/>
</dbReference>
<dbReference type="EMBL" id="OV651814">
    <property type="protein sequence ID" value="CAH1106168.1"/>
    <property type="molecule type" value="Genomic_DNA"/>
</dbReference>
<sequence>MEDKQKYSSRTRKIFEMVSAKHTKSTIITNKQDELSLNLEKCTWYDELGQEISGNPLIDKQCQPTLSLSVHDDLAASKNLEEENVLFENAPEGTSLPLMSDSSLNISSGNNNVIDIILNNMTDATQNDLLPLDPEADERITKYLEFNDVLQFTNNIDPEEEVGQHSQSTKSNLNTHAPETEEHTQIVKEKENEQVEECTQTVQEPRDPNFVPDESAAESSDSDAVILKSRKRKGMATEKKWTDFKNKKLRQEGKAYVGWSRPKNTPAKRGTKREERKIGPRCGSTLYYENGYEIGEFSDSENDYEAEEDEEDDEQSACESEQGDENKQNSDNENEEHSEKKSEQAGENNSEQASGNNSEQNNAHENEQSNEQERPPRAARNKSVLRGTFTLLEKEVNRGDEPESADLYFFRSLLPYMKPLSLFDKLEFRSSIQQLVFDKFKETRRKPSLNSSHRCNRNSNLLLKGSHWCNRNGALIHFHAGHSSYKGNPKMMKH</sequence>